<keyword evidence="2" id="KW-1185">Reference proteome</keyword>
<gene>
    <name evidence="1" type="ORF">AMD01_01455</name>
</gene>
<comment type="caution">
    <text evidence="1">The sequence shown here is derived from an EMBL/GenBank/DDBJ whole genome shotgun (WGS) entry which is preliminary data.</text>
</comment>
<dbReference type="AlphaFoldDB" id="A0A0M0LHB4"/>
<protein>
    <submittedName>
        <fullName evidence="1">Uncharacterized protein</fullName>
    </submittedName>
</protein>
<sequence>MKATKQEEKQATVEQKLQEVIERINHSTQPAQAHYQRLEKFYEIVIYEQTHTYSIAINHHELEGMVFNHWKQLLLILKRKFHRVGCSVTLGL</sequence>
<evidence type="ECO:0000313" key="1">
    <source>
        <dbReference type="EMBL" id="KOO50450.1"/>
    </source>
</evidence>
<name>A0A0M0LHB4_9BACI</name>
<dbReference type="RefSeq" id="WP_053399605.1">
    <property type="nucleotide sequence ID" value="NZ_JAUKEN010000002.1"/>
</dbReference>
<dbReference type="Proteomes" id="UP000037558">
    <property type="component" value="Unassembled WGS sequence"/>
</dbReference>
<organism evidence="1 2">
    <name type="scientific">Priestia koreensis</name>
    <dbReference type="NCBI Taxonomy" id="284581"/>
    <lineage>
        <taxon>Bacteria</taxon>
        <taxon>Bacillati</taxon>
        <taxon>Bacillota</taxon>
        <taxon>Bacilli</taxon>
        <taxon>Bacillales</taxon>
        <taxon>Bacillaceae</taxon>
        <taxon>Priestia</taxon>
    </lineage>
</organism>
<dbReference type="EMBL" id="LILC01000002">
    <property type="protein sequence ID" value="KOO50450.1"/>
    <property type="molecule type" value="Genomic_DNA"/>
</dbReference>
<proteinExistence type="predicted"/>
<reference evidence="2" key="1">
    <citation type="submission" date="2015-08" db="EMBL/GenBank/DDBJ databases">
        <title>Fjat-14210 dsm16467.</title>
        <authorList>
            <person name="Liu B."/>
            <person name="Wang J."/>
            <person name="Zhu Y."/>
            <person name="Liu G."/>
            <person name="Chen Q."/>
            <person name="Chen Z."/>
            <person name="Lan J."/>
            <person name="Che J."/>
            <person name="Ge C."/>
            <person name="Shi H."/>
            <person name="Pan Z."/>
            <person name="Liu X."/>
        </authorList>
    </citation>
    <scope>NUCLEOTIDE SEQUENCE [LARGE SCALE GENOMIC DNA]</scope>
    <source>
        <strain evidence="2">DSM 16467</strain>
    </source>
</reference>
<dbReference type="PATRIC" id="fig|284581.3.peg.545"/>
<accession>A0A0M0LHB4</accession>
<evidence type="ECO:0000313" key="2">
    <source>
        <dbReference type="Proteomes" id="UP000037558"/>
    </source>
</evidence>